<keyword evidence="1" id="KW-0436">Ligase</keyword>
<evidence type="ECO:0000313" key="8">
    <source>
        <dbReference type="Proteomes" id="UP001457282"/>
    </source>
</evidence>
<dbReference type="Proteomes" id="UP001457282">
    <property type="component" value="Unassembled WGS sequence"/>
</dbReference>
<evidence type="ECO:0000259" key="6">
    <source>
        <dbReference type="Pfam" id="PF00117"/>
    </source>
</evidence>
<sequence length="123" mass="13495">MIHSVRTLNYTHLITLRIRSLSVFSLTISGASPLKFITDHVAILSGGSHTANSPSFPAGFIEWVEANGLFVLGICHGLQLILQRLGGEVRVGEKQEYGEMEIRTFRVQERGGYKAGGADEPLR</sequence>
<keyword evidence="5" id="KW-0067">ATP-binding</keyword>
<evidence type="ECO:0000256" key="5">
    <source>
        <dbReference type="ARBA" id="ARBA00022840"/>
    </source>
</evidence>
<dbReference type="GO" id="GO:0005829">
    <property type="term" value="C:cytosol"/>
    <property type="evidence" value="ECO:0007669"/>
    <property type="project" value="TreeGrafter"/>
</dbReference>
<evidence type="ECO:0000256" key="4">
    <source>
        <dbReference type="ARBA" id="ARBA00022755"/>
    </source>
</evidence>
<keyword evidence="4" id="KW-0658">Purine biosynthesis</keyword>
<reference evidence="7 8" key="1">
    <citation type="journal article" date="2023" name="G3 (Bethesda)">
        <title>A chromosome-length genome assembly and annotation of blackberry (Rubus argutus, cv. 'Hillquist').</title>
        <authorList>
            <person name="Bruna T."/>
            <person name="Aryal R."/>
            <person name="Dudchenko O."/>
            <person name="Sargent D.J."/>
            <person name="Mead D."/>
            <person name="Buti M."/>
            <person name="Cavallini A."/>
            <person name="Hytonen T."/>
            <person name="Andres J."/>
            <person name="Pham M."/>
            <person name="Weisz D."/>
            <person name="Mascagni F."/>
            <person name="Usai G."/>
            <person name="Natali L."/>
            <person name="Bassil N."/>
            <person name="Fernandez G.E."/>
            <person name="Lomsadze A."/>
            <person name="Armour M."/>
            <person name="Olukolu B."/>
            <person name="Poorten T."/>
            <person name="Britton C."/>
            <person name="Davik J."/>
            <person name="Ashrafi H."/>
            <person name="Aiden E.L."/>
            <person name="Borodovsky M."/>
            <person name="Worthington M."/>
        </authorList>
    </citation>
    <scope>NUCLEOTIDE SEQUENCE [LARGE SCALE GENOMIC DNA]</scope>
    <source>
        <strain evidence="7">PI 553951</strain>
    </source>
</reference>
<proteinExistence type="predicted"/>
<dbReference type="GO" id="GO:0005524">
    <property type="term" value="F:ATP binding"/>
    <property type="evidence" value="ECO:0007669"/>
    <property type="project" value="UniProtKB-KW"/>
</dbReference>
<gene>
    <name evidence="7" type="ORF">M0R45_022663</name>
</gene>
<dbReference type="EMBL" id="JBEDUW010000004">
    <property type="protein sequence ID" value="KAK9935564.1"/>
    <property type="molecule type" value="Genomic_DNA"/>
</dbReference>
<dbReference type="PANTHER" id="PTHR11922">
    <property type="entry name" value="GMP SYNTHASE-RELATED"/>
    <property type="match status" value="1"/>
</dbReference>
<keyword evidence="3" id="KW-0332">GMP biosynthesis</keyword>
<dbReference type="SUPFAM" id="SSF52317">
    <property type="entry name" value="Class I glutamine amidotransferase-like"/>
    <property type="match status" value="1"/>
</dbReference>
<dbReference type="Pfam" id="PF00117">
    <property type="entry name" value="GATase"/>
    <property type="match status" value="1"/>
</dbReference>
<evidence type="ECO:0000256" key="2">
    <source>
        <dbReference type="ARBA" id="ARBA00022741"/>
    </source>
</evidence>
<dbReference type="InterPro" id="IPR017926">
    <property type="entry name" value="GATASE"/>
</dbReference>
<organism evidence="7 8">
    <name type="scientific">Rubus argutus</name>
    <name type="common">Southern blackberry</name>
    <dbReference type="NCBI Taxonomy" id="59490"/>
    <lineage>
        <taxon>Eukaryota</taxon>
        <taxon>Viridiplantae</taxon>
        <taxon>Streptophyta</taxon>
        <taxon>Embryophyta</taxon>
        <taxon>Tracheophyta</taxon>
        <taxon>Spermatophyta</taxon>
        <taxon>Magnoliopsida</taxon>
        <taxon>eudicotyledons</taxon>
        <taxon>Gunneridae</taxon>
        <taxon>Pentapetalae</taxon>
        <taxon>rosids</taxon>
        <taxon>fabids</taxon>
        <taxon>Rosales</taxon>
        <taxon>Rosaceae</taxon>
        <taxon>Rosoideae</taxon>
        <taxon>Rosoideae incertae sedis</taxon>
        <taxon>Rubus</taxon>
    </lineage>
</organism>
<dbReference type="GO" id="GO:0003921">
    <property type="term" value="F:GMP synthase activity"/>
    <property type="evidence" value="ECO:0007669"/>
    <property type="project" value="TreeGrafter"/>
</dbReference>
<protein>
    <recommendedName>
        <fullName evidence="6">Glutamine amidotransferase domain-containing protein</fullName>
    </recommendedName>
</protein>
<keyword evidence="8" id="KW-1185">Reference proteome</keyword>
<accession>A0AAW1XHR6</accession>
<keyword evidence="2" id="KW-0547">Nucleotide-binding</keyword>
<comment type="caution">
    <text evidence="7">The sequence shown here is derived from an EMBL/GenBank/DDBJ whole genome shotgun (WGS) entry which is preliminary data.</text>
</comment>
<dbReference type="Gene3D" id="3.40.50.880">
    <property type="match status" value="1"/>
</dbReference>
<evidence type="ECO:0000256" key="3">
    <source>
        <dbReference type="ARBA" id="ARBA00022749"/>
    </source>
</evidence>
<name>A0AAW1XHR6_RUBAR</name>
<dbReference type="PROSITE" id="PS51273">
    <property type="entry name" value="GATASE_TYPE_1"/>
    <property type="match status" value="1"/>
</dbReference>
<dbReference type="PANTHER" id="PTHR11922:SF2">
    <property type="entry name" value="GMP SYNTHASE [GLUTAMINE-HYDROLYZING]"/>
    <property type="match status" value="1"/>
</dbReference>
<evidence type="ECO:0000313" key="7">
    <source>
        <dbReference type="EMBL" id="KAK9935564.1"/>
    </source>
</evidence>
<dbReference type="InterPro" id="IPR029062">
    <property type="entry name" value="Class_I_gatase-like"/>
</dbReference>
<evidence type="ECO:0000256" key="1">
    <source>
        <dbReference type="ARBA" id="ARBA00022598"/>
    </source>
</evidence>
<dbReference type="AlphaFoldDB" id="A0AAW1XHR6"/>
<feature type="domain" description="Glutamine amidotransferase" evidence="6">
    <location>
        <begin position="11"/>
        <end position="104"/>
    </location>
</feature>